<dbReference type="InterPro" id="IPR032675">
    <property type="entry name" value="LRR_dom_sf"/>
</dbReference>
<evidence type="ECO:0008006" key="3">
    <source>
        <dbReference type="Google" id="ProtNLM"/>
    </source>
</evidence>
<dbReference type="EMBL" id="KL142370">
    <property type="protein sequence ID" value="KDR82077.1"/>
    <property type="molecule type" value="Genomic_DNA"/>
</dbReference>
<dbReference type="OrthoDB" id="2840678at2759"/>
<evidence type="ECO:0000313" key="2">
    <source>
        <dbReference type="Proteomes" id="UP000027222"/>
    </source>
</evidence>
<name>A0A067TIB0_GALM3</name>
<evidence type="ECO:0000313" key="1">
    <source>
        <dbReference type="EMBL" id="KDR82077.1"/>
    </source>
</evidence>
<reference evidence="2" key="1">
    <citation type="journal article" date="2014" name="Proc. Natl. Acad. Sci. U.S.A.">
        <title>Extensive sampling of basidiomycete genomes demonstrates inadequacy of the white-rot/brown-rot paradigm for wood decay fungi.</title>
        <authorList>
            <person name="Riley R."/>
            <person name="Salamov A.A."/>
            <person name="Brown D.W."/>
            <person name="Nagy L.G."/>
            <person name="Floudas D."/>
            <person name="Held B.W."/>
            <person name="Levasseur A."/>
            <person name="Lombard V."/>
            <person name="Morin E."/>
            <person name="Otillar R."/>
            <person name="Lindquist E.A."/>
            <person name="Sun H."/>
            <person name="LaButti K.M."/>
            <person name="Schmutz J."/>
            <person name="Jabbour D."/>
            <person name="Luo H."/>
            <person name="Baker S.E."/>
            <person name="Pisabarro A.G."/>
            <person name="Walton J.D."/>
            <person name="Blanchette R.A."/>
            <person name="Henrissat B."/>
            <person name="Martin F."/>
            <person name="Cullen D."/>
            <person name="Hibbett D.S."/>
            <person name="Grigoriev I.V."/>
        </authorList>
    </citation>
    <scope>NUCLEOTIDE SEQUENCE [LARGE SCALE GENOMIC DNA]</scope>
    <source>
        <strain evidence="2">CBS 339.88</strain>
    </source>
</reference>
<dbReference type="AlphaFoldDB" id="A0A067TIB0"/>
<dbReference type="SUPFAM" id="SSF52047">
    <property type="entry name" value="RNI-like"/>
    <property type="match status" value="1"/>
</dbReference>
<protein>
    <recommendedName>
        <fullName evidence="3">F-box domain-containing protein</fullName>
    </recommendedName>
</protein>
<sequence length="461" mass="53434">MNYHTQIHLLPPELLSLVFTQACLSEERMEIKLSRICRQWRCIALSSSDLWSSFTYCDRLPEANRFSTYLERSGDYPLDLRLNIQFKDRSALTEQLLAKAMEHVSRWRRFSLVVHEDSWPADDPFALLADVRAPYLEWFEVFTLGSWEQGYEHPTDPFRYLFKGGAPLLSCVKLDSNSMEGCMPMSNITELEIESGIVDRIKPFSDFLCLFSLPLIHLSLVGTFLVPPTTEHRRVMAATLNTFRCSDVYVGEYFWQYLHAPQLEVLIIQDNGSGYWSIGNGPSPPLFPSLRILSLINCAIRDFDQFLPLAHATRYITHLYVSHSYNRPNNIDVLHCMAKNSPQTIPWPHLKTLTYMLLEFGDYDLDQAVDVDFSSFLEFFETRSEHLNTRCILELQPAEVNSWKKHYPESWNRLRDGGFYQEMQPRGENAARYVPCPPTRFEAVHGTSEDPFLDFSTTIYA</sequence>
<dbReference type="HOGENOM" id="CLU_020999_4_0_1"/>
<dbReference type="Gene3D" id="3.80.10.10">
    <property type="entry name" value="Ribonuclease Inhibitor"/>
    <property type="match status" value="1"/>
</dbReference>
<accession>A0A067TIB0</accession>
<proteinExistence type="predicted"/>
<gene>
    <name evidence="1" type="ORF">GALMADRAFT_135449</name>
</gene>
<keyword evidence="2" id="KW-1185">Reference proteome</keyword>
<dbReference type="Proteomes" id="UP000027222">
    <property type="component" value="Unassembled WGS sequence"/>
</dbReference>
<organism evidence="1 2">
    <name type="scientific">Galerina marginata (strain CBS 339.88)</name>
    <dbReference type="NCBI Taxonomy" id="685588"/>
    <lineage>
        <taxon>Eukaryota</taxon>
        <taxon>Fungi</taxon>
        <taxon>Dikarya</taxon>
        <taxon>Basidiomycota</taxon>
        <taxon>Agaricomycotina</taxon>
        <taxon>Agaricomycetes</taxon>
        <taxon>Agaricomycetidae</taxon>
        <taxon>Agaricales</taxon>
        <taxon>Agaricineae</taxon>
        <taxon>Strophariaceae</taxon>
        <taxon>Galerina</taxon>
    </lineage>
</organism>